<reference evidence="1" key="1">
    <citation type="submission" date="2022-08" db="UniProtKB">
        <authorList>
            <consortium name="EnsemblMetazoa"/>
        </authorList>
    </citation>
    <scope>IDENTIFICATION</scope>
    <source>
        <strain evidence="1">EBRO</strain>
    </source>
</reference>
<organism evidence="1">
    <name type="scientific">Anopheles atroparvus</name>
    <name type="common">European mosquito</name>
    <dbReference type="NCBI Taxonomy" id="41427"/>
    <lineage>
        <taxon>Eukaryota</taxon>
        <taxon>Metazoa</taxon>
        <taxon>Ecdysozoa</taxon>
        <taxon>Arthropoda</taxon>
        <taxon>Hexapoda</taxon>
        <taxon>Insecta</taxon>
        <taxon>Pterygota</taxon>
        <taxon>Neoptera</taxon>
        <taxon>Endopterygota</taxon>
        <taxon>Diptera</taxon>
        <taxon>Nematocera</taxon>
        <taxon>Culicoidea</taxon>
        <taxon>Culicidae</taxon>
        <taxon>Anophelinae</taxon>
        <taxon>Anopheles</taxon>
    </lineage>
</organism>
<sequence>MRPSSHNFSLMTFRACESSAFWMASCTDGSLYTSSNPSRLRPCRPLSRMKLSMSSSLTSVAFCCDAGSTPTSCRFSRTLSTPCNPGSSRGSQPHSSAPLTATVDSSSRNAADMINRIFPGPAILRHGTLTTKPGYKIRIRTPPKAEKLSIAGRNGLTTLKNTRVPNVSDAGVRRKWANRLVECALPVLQSDFSQQLVHAYSFVRSPMIMQPASQLLMQRRSSDHSFGVEVEFSVLVV</sequence>
<evidence type="ECO:0000313" key="1">
    <source>
        <dbReference type="EnsemblMetazoa" id="AATE011105-PA.1"/>
    </source>
</evidence>
<proteinExistence type="predicted"/>
<protein>
    <submittedName>
        <fullName evidence="1">Uncharacterized protein</fullName>
    </submittedName>
</protein>
<dbReference type="VEuPathDB" id="VectorBase:AATE011105"/>
<dbReference type="EnsemblMetazoa" id="AATE011105-RA">
    <property type="protein sequence ID" value="AATE011105-PA.1"/>
    <property type="gene ID" value="AATE011105"/>
</dbReference>
<name>A0A182J4D3_ANOAO</name>
<accession>A0A182J4D3</accession>
<dbReference type="AlphaFoldDB" id="A0A182J4D3"/>